<dbReference type="EMBL" id="JAGSNF010000001">
    <property type="protein sequence ID" value="MBR7741834.1"/>
    <property type="molecule type" value="Genomic_DNA"/>
</dbReference>
<proteinExistence type="inferred from homology"/>
<keyword evidence="6" id="KW-1185">Reference proteome</keyword>
<sequence length="429" mass="45871">MKTSRIPLVLVLSALGLSACGGGGNEQSASEEPLADETTQASIDYAIWNAEQQPPLQKVIDAFNGTYPNIDVQIQVTPYEQYFTKLQTQGSSQTLPDVFTMNSLNFETYAENGLLAPLTPLVEDGQLDPSNYPQALIDSYTFDDTLLGVPQNSQTIAMWYNEQLFAEAGVDTPTSDWTWDDLRTAARTISDELGDEGVFGIATDLTGQQAYYNTILQAGGYILSDDKETSGFDDPASIEGLQFWTDLIAEGASPSVRQLADTPAPQMFNSGRAAMMFNGAWSVAEVQDSPVADVADIAALPQGEERGVVVAGTAAVVSRASEELPAARAFQAFLGSQEGQEILAGEGLGNPAFLESQQVFVDSAPQYNIEAFTDASEYASPYPTSGDTTAWNLLETELLPSAFSGDRPVADVAGELASRMNDLLAAEAD</sequence>
<feature type="signal peptide" evidence="4">
    <location>
        <begin position="1"/>
        <end position="19"/>
    </location>
</feature>
<feature type="chain" id="PRO_5039027119" evidence="4">
    <location>
        <begin position="20"/>
        <end position="429"/>
    </location>
</feature>
<name>A0A941D4A2_9MICO</name>
<organism evidence="5 6">
    <name type="scientific">Phycicoccus avicenniae</name>
    <dbReference type="NCBI Taxonomy" id="2828860"/>
    <lineage>
        <taxon>Bacteria</taxon>
        <taxon>Bacillati</taxon>
        <taxon>Actinomycetota</taxon>
        <taxon>Actinomycetes</taxon>
        <taxon>Micrococcales</taxon>
        <taxon>Intrasporangiaceae</taxon>
        <taxon>Phycicoccus</taxon>
    </lineage>
</organism>
<dbReference type="Pfam" id="PF01547">
    <property type="entry name" value="SBP_bac_1"/>
    <property type="match status" value="1"/>
</dbReference>
<dbReference type="PANTHER" id="PTHR30061:SF50">
    <property type="entry name" value="MALTOSE_MALTODEXTRIN-BINDING PERIPLASMIC PROTEIN"/>
    <property type="match status" value="1"/>
</dbReference>
<evidence type="ECO:0000256" key="4">
    <source>
        <dbReference type="SAM" id="SignalP"/>
    </source>
</evidence>
<keyword evidence="3 4" id="KW-0732">Signal</keyword>
<evidence type="ECO:0000256" key="2">
    <source>
        <dbReference type="ARBA" id="ARBA00022448"/>
    </source>
</evidence>
<dbReference type="GO" id="GO:0055052">
    <property type="term" value="C:ATP-binding cassette (ABC) transporter complex, substrate-binding subunit-containing"/>
    <property type="evidence" value="ECO:0007669"/>
    <property type="project" value="TreeGrafter"/>
</dbReference>
<evidence type="ECO:0000256" key="3">
    <source>
        <dbReference type="ARBA" id="ARBA00022729"/>
    </source>
</evidence>
<evidence type="ECO:0000313" key="6">
    <source>
        <dbReference type="Proteomes" id="UP000677016"/>
    </source>
</evidence>
<accession>A0A941D4A2</accession>
<protein>
    <submittedName>
        <fullName evidence="5">Extracellular solute-binding protein</fullName>
    </submittedName>
</protein>
<dbReference type="CDD" id="cd13585">
    <property type="entry name" value="PBP2_TMBP_like"/>
    <property type="match status" value="1"/>
</dbReference>
<dbReference type="InterPro" id="IPR006059">
    <property type="entry name" value="SBP"/>
</dbReference>
<dbReference type="Gene3D" id="3.40.190.10">
    <property type="entry name" value="Periplasmic binding protein-like II"/>
    <property type="match status" value="1"/>
</dbReference>
<dbReference type="GO" id="GO:0015768">
    <property type="term" value="P:maltose transport"/>
    <property type="evidence" value="ECO:0007669"/>
    <property type="project" value="TreeGrafter"/>
</dbReference>
<dbReference type="GO" id="GO:0042956">
    <property type="term" value="P:maltodextrin transmembrane transport"/>
    <property type="evidence" value="ECO:0007669"/>
    <property type="project" value="TreeGrafter"/>
</dbReference>
<dbReference type="PROSITE" id="PS51257">
    <property type="entry name" value="PROKAR_LIPOPROTEIN"/>
    <property type="match status" value="1"/>
</dbReference>
<evidence type="ECO:0000313" key="5">
    <source>
        <dbReference type="EMBL" id="MBR7741834.1"/>
    </source>
</evidence>
<dbReference type="PANTHER" id="PTHR30061">
    <property type="entry name" value="MALTOSE-BINDING PERIPLASMIC PROTEIN"/>
    <property type="match status" value="1"/>
</dbReference>
<reference evidence="5" key="1">
    <citation type="submission" date="2021-04" db="EMBL/GenBank/DDBJ databases">
        <title>Phycicoccus avicenniae sp. nov., a novel endophytic actinomycetes isolated from branch of Avicennia mariana.</title>
        <authorList>
            <person name="Tuo L."/>
        </authorList>
    </citation>
    <scope>NUCLEOTIDE SEQUENCE</scope>
    <source>
        <strain evidence="5">BSK3Z-2</strain>
    </source>
</reference>
<comment type="similarity">
    <text evidence="1">Belongs to the bacterial solute-binding protein 1 family.</text>
</comment>
<keyword evidence="2" id="KW-0813">Transport</keyword>
<gene>
    <name evidence="5" type="ORF">KC207_00815</name>
</gene>
<dbReference type="Proteomes" id="UP000677016">
    <property type="component" value="Unassembled WGS sequence"/>
</dbReference>
<dbReference type="AlphaFoldDB" id="A0A941D4A2"/>
<comment type="caution">
    <text evidence="5">The sequence shown here is derived from an EMBL/GenBank/DDBJ whole genome shotgun (WGS) entry which is preliminary data.</text>
</comment>
<dbReference type="GO" id="GO:1901982">
    <property type="term" value="F:maltose binding"/>
    <property type="evidence" value="ECO:0007669"/>
    <property type="project" value="TreeGrafter"/>
</dbReference>
<dbReference type="RefSeq" id="WP_211600995.1">
    <property type="nucleotide sequence ID" value="NZ_JAGSNF010000001.1"/>
</dbReference>
<evidence type="ECO:0000256" key="1">
    <source>
        <dbReference type="ARBA" id="ARBA00008520"/>
    </source>
</evidence>
<dbReference type="SUPFAM" id="SSF53850">
    <property type="entry name" value="Periplasmic binding protein-like II"/>
    <property type="match status" value="1"/>
</dbReference>